<dbReference type="PANTHER" id="PTHR43312">
    <property type="entry name" value="D-THREO-ALDOSE 1-DEHYDROGENASE"/>
    <property type="match status" value="1"/>
</dbReference>
<sequence length="374" mass="42562">MIYKQFKNDKISALGLGSLRLPEEKNQPNHIDRAEGQKIIDAAIAGGINFFDTAYTYHDGDSEVFLGEALRKYPRDSYYLATKFYAAAQVDISEMFEQQLKRCQTEYFDFYMLHGLDENYYNAYTDKEKDYLGYLLKQKEEGRIRYVGFSSHAAPKTLKRFLDWYSGYDMALIQLNYLDWTILEAKQQYQILADYGIPIWVMEPLKGGRLNSLNEKAGSILKEAAQDRSISSWAFRFLMGLPGVQTVLSGMSDVRQVEENIALFSNPDPLSKEEEEALQKAAAAFMDDLGVPCSGCRYCLSTCPEGIDIPLLIKGFNEMRVSGETWRIAELEQKGKGPESCKSCGACLSRCPQKIHIPEILEQFSRMLKEEAVL</sequence>
<name>A0A9J6QW29_9FIRM</name>
<evidence type="ECO:0000256" key="1">
    <source>
        <dbReference type="ARBA" id="ARBA00022723"/>
    </source>
</evidence>
<evidence type="ECO:0000256" key="3">
    <source>
        <dbReference type="ARBA" id="ARBA00023014"/>
    </source>
</evidence>
<dbReference type="Gene3D" id="3.30.70.20">
    <property type="match status" value="1"/>
</dbReference>
<dbReference type="GO" id="GO:0046872">
    <property type="term" value="F:metal ion binding"/>
    <property type="evidence" value="ECO:0007669"/>
    <property type="project" value="UniProtKB-KW"/>
</dbReference>
<comment type="caution">
    <text evidence="5">The sequence shown here is derived from an EMBL/GenBank/DDBJ whole genome shotgun (WGS) entry which is preliminary data.</text>
</comment>
<dbReference type="PROSITE" id="PS00198">
    <property type="entry name" value="4FE4S_FER_1"/>
    <property type="match status" value="2"/>
</dbReference>
<dbReference type="InterPro" id="IPR017900">
    <property type="entry name" value="4Fe4S_Fe_S_CS"/>
</dbReference>
<dbReference type="GO" id="GO:0051536">
    <property type="term" value="F:iron-sulfur cluster binding"/>
    <property type="evidence" value="ECO:0007669"/>
    <property type="project" value="UniProtKB-KW"/>
</dbReference>
<keyword evidence="2" id="KW-0408">Iron</keyword>
<dbReference type="Pfam" id="PF00248">
    <property type="entry name" value="Aldo_ket_red"/>
    <property type="match status" value="1"/>
</dbReference>
<dbReference type="SUPFAM" id="SSF51430">
    <property type="entry name" value="NAD(P)-linked oxidoreductase"/>
    <property type="match status" value="1"/>
</dbReference>
<dbReference type="Pfam" id="PF13187">
    <property type="entry name" value="Fer4_9"/>
    <property type="match status" value="1"/>
</dbReference>
<dbReference type="InterPro" id="IPR053135">
    <property type="entry name" value="AKR2_Oxidoreductase"/>
</dbReference>
<evidence type="ECO:0000313" key="5">
    <source>
        <dbReference type="EMBL" id="MCU7378638.1"/>
    </source>
</evidence>
<feature type="domain" description="4Fe-4S ferredoxin-type" evidence="4">
    <location>
        <begin position="332"/>
        <end position="360"/>
    </location>
</feature>
<evidence type="ECO:0000259" key="4">
    <source>
        <dbReference type="PROSITE" id="PS51379"/>
    </source>
</evidence>
<keyword evidence="1" id="KW-0479">Metal-binding</keyword>
<dbReference type="AlphaFoldDB" id="A0A9J6QW29"/>
<accession>A0A9J6QW29</accession>
<dbReference type="InterPro" id="IPR017896">
    <property type="entry name" value="4Fe4S_Fe-S-bd"/>
</dbReference>
<dbReference type="InterPro" id="IPR036812">
    <property type="entry name" value="NAD(P)_OxRdtase_dom_sf"/>
</dbReference>
<evidence type="ECO:0000256" key="2">
    <source>
        <dbReference type="ARBA" id="ARBA00023004"/>
    </source>
</evidence>
<dbReference type="RefSeq" id="WP_253020005.1">
    <property type="nucleotide sequence ID" value="NZ_JAOSHN010000003.1"/>
</dbReference>
<evidence type="ECO:0000313" key="6">
    <source>
        <dbReference type="Proteomes" id="UP001065549"/>
    </source>
</evidence>
<dbReference type="Proteomes" id="UP001065549">
    <property type="component" value="Unassembled WGS sequence"/>
</dbReference>
<keyword evidence="6" id="KW-1185">Reference proteome</keyword>
<keyword evidence="3" id="KW-0411">Iron-sulfur</keyword>
<dbReference type="InterPro" id="IPR023210">
    <property type="entry name" value="NADP_OxRdtase_dom"/>
</dbReference>
<protein>
    <submittedName>
        <fullName evidence="5">Aldo/keto reductase</fullName>
    </submittedName>
</protein>
<dbReference type="CDD" id="cd19096">
    <property type="entry name" value="AKR_Fe-S_oxidoreductase"/>
    <property type="match status" value="1"/>
</dbReference>
<dbReference type="EMBL" id="JAOSHN010000003">
    <property type="protein sequence ID" value="MCU7378638.1"/>
    <property type="molecule type" value="Genomic_DNA"/>
</dbReference>
<reference evidence="5" key="1">
    <citation type="submission" date="2022-09" db="EMBL/GenBank/DDBJ databases">
        <title>Culturomic study of gut microbiota in children with autism spectrum disorder.</title>
        <authorList>
            <person name="Efimov B.A."/>
            <person name="Chaplin A.V."/>
            <person name="Sokolova S.R."/>
            <person name="Pikina A.P."/>
            <person name="Korzhanova M."/>
            <person name="Belova V."/>
            <person name="Korostin D."/>
        </authorList>
    </citation>
    <scope>NUCLEOTIDE SEQUENCE</scope>
    <source>
        <strain evidence="5">ASD5510</strain>
    </source>
</reference>
<gene>
    <name evidence="5" type="ORF">OBO34_09760</name>
</gene>
<dbReference type="SUPFAM" id="SSF46548">
    <property type="entry name" value="alpha-helical ferredoxin"/>
    <property type="match status" value="1"/>
</dbReference>
<dbReference type="Gene3D" id="3.20.20.100">
    <property type="entry name" value="NADP-dependent oxidoreductase domain"/>
    <property type="match status" value="1"/>
</dbReference>
<dbReference type="PANTHER" id="PTHR43312:SF2">
    <property type="entry name" value="OXIDOREDUCTASE"/>
    <property type="match status" value="1"/>
</dbReference>
<proteinExistence type="predicted"/>
<dbReference type="PROSITE" id="PS51379">
    <property type="entry name" value="4FE4S_FER_2"/>
    <property type="match status" value="1"/>
</dbReference>
<organism evidence="5 6">
    <name type="scientific">Hominibacterium faecale</name>
    <dbReference type="NCBI Taxonomy" id="2839743"/>
    <lineage>
        <taxon>Bacteria</taxon>
        <taxon>Bacillati</taxon>
        <taxon>Bacillota</taxon>
        <taxon>Clostridia</taxon>
        <taxon>Peptostreptococcales</taxon>
        <taxon>Anaerovoracaceae</taxon>
        <taxon>Hominibacterium</taxon>
    </lineage>
</organism>